<comment type="caution">
    <text evidence="1">The sequence shown here is derived from an EMBL/GenBank/DDBJ whole genome shotgun (WGS) entry which is preliminary data.</text>
</comment>
<dbReference type="EMBL" id="BLXT01005525">
    <property type="protein sequence ID" value="GFO23731.1"/>
    <property type="molecule type" value="Genomic_DNA"/>
</dbReference>
<reference evidence="1 2" key="1">
    <citation type="journal article" date="2021" name="Elife">
        <title>Chloroplast acquisition without the gene transfer in kleptoplastic sea slugs, Plakobranchus ocellatus.</title>
        <authorList>
            <person name="Maeda T."/>
            <person name="Takahashi S."/>
            <person name="Yoshida T."/>
            <person name="Shimamura S."/>
            <person name="Takaki Y."/>
            <person name="Nagai Y."/>
            <person name="Toyoda A."/>
            <person name="Suzuki Y."/>
            <person name="Arimoto A."/>
            <person name="Ishii H."/>
            <person name="Satoh N."/>
            <person name="Nishiyama T."/>
            <person name="Hasebe M."/>
            <person name="Maruyama T."/>
            <person name="Minagawa J."/>
            <person name="Obokata J."/>
            <person name="Shigenobu S."/>
        </authorList>
    </citation>
    <scope>NUCLEOTIDE SEQUENCE [LARGE SCALE GENOMIC DNA]</scope>
</reference>
<sequence length="100" mass="11693">MASHYASKTLEKNRDIMKYCKINCEFLHSVMYKNARGKTLHMKIKKKGRKEIPTQVSKKHFSVKKSASIELLLYKDKDTVRVDLQSRIAILTEQNLIHDT</sequence>
<proteinExistence type="predicted"/>
<dbReference type="Proteomes" id="UP000735302">
    <property type="component" value="Unassembled WGS sequence"/>
</dbReference>
<organism evidence="1 2">
    <name type="scientific">Plakobranchus ocellatus</name>
    <dbReference type="NCBI Taxonomy" id="259542"/>
    <lineage>
        <taxon>Eukaryota</taxon>
        <taxon>Metazoa</taxon>
        <taxon>Spiralia</taxon>
        <taxon>Lophotrochozoa</taxon>
        <taxon>Mollusca</taxon>
        <taxon>Gastropoda</taxon>
        <taxon>Heterobranchia</taxon>
        <taxon>Euthyneura</taxon>
        <taxon>Panpulmonata</taxon>
        <taxon>Sacoglossa</taxon>
        <taxon>Placobranchoidea</taxon>
        <taxon>Plakobranchidae</taxon>
        <taxon>Plakobranchus</taxon>
    </lineage>
</organism>
<dbReference type="AlphaFoldDB" id="A0AAV4BX96"/>
<gene>
    <name evidence="1" type="ORF">PoB_005023600</name>
</gene>
<protein>
    <submittedName>
        <fullName evidence="1">Uncharacterized protein</fullName>
    </submittedName>
</protein>
<keyword evidence="2" id="KW-1185">Reference proteome</keyword>
<evidence type="ECO:0000313" key="2">
    <source>
        <dbReference type="Proteomes" id="UP000735302"/>
    </source>
</evidence>
<accession>A0AAV4BX96</accession>
<evidence type="ECO:0000313" key="1">
    <source>
        <dbReference type="EMBL" id="GFO23731.1"/>
    </source>
</evidence>
<name>A0AAV4BX96_9GAST</name>